<dbReference type="PANTHER" id="PTHR43272:SF32">
    <property type="entry name" value="AMP-DEPENDENT SYNTHETASE_LIGASE DOMAIN-CONTAINING PROTEIN"/>
    <property type="match status" value="1"/>
</dbReference>
<dbReference type="AlphaFoldDB" id="A0A971IBK0"/>
<reference evidence="8" key="1">
    <citation type="journal article" date="2020" name="Biotechnol. Biofuels">
        <title>New insights from the biogas microbiome by comprehensive genome-resolved metagenomics of nearly 1600 species originating from multiple anaerobic digesters.</title>
        <authorList>
            <person name="Campanaro S."/>
            <person name="Treu L."/>
            <person name="Rodriguez-R L.M."/>
            <person name="Kovalovszki A."/>
            <person name="Ziels R.M."/>
            <person name="Maus I."/>
            <person name="Zhu X."/>
            <person name="Kougias P.G."/>
            <person name="Basile A."/>
            <person name="Luo G."/>
            <person name="Schluter A."/>
            <person name="Konstantinidis K.T."/>
            <person name="Angelidaki I."/>
        </authorList>
    </citation>
    <scope>NUCLEOTIDE SEQUENCE</scope>
    <source>
        <strain evidence="8">AS01afH2WH_6</strain>
    </source>
</reference>
<dbReference type="Proteomes" id="UP000767327">
    <property type="component" value="Unassembled WGS sequence"/>
</dbReference>
<sequence length="658" mass="71250">MAQRAATLGRYRETEEFDGNEASSSSVNMPAVTETVVHDWSTGYPTITEIDSKSGLLTTSTAGAGGIPDDMTVYDLYASRAQTMPDEPMYHFQRNGKWVSKSTTETLNDIRSTAKGLLHAGMRKGDSVAFMCHTSYEWNIVDAAVLAVGGVIATIYDTDSAEQIRYIVNNSDASLLIVETREMREKADGAIQECESLQRIACLENGALEELQAYGASVSDEELDARLASIKANDLCSIVYTSGSTAAPKGVEMTHAHYCNLAVNLNAYIPDLLGDTDGSVLLFLPQAHSFARAINYACAFNSIQIFIAQGIKSLISDLQVAKPTVMIGVPRVFEKVYNAASQKAGHGAKGMVFAAAAVAAQDYMRQISESGKANTSAGIRRALFDPIVYSSLRQALGGRAKWIVSGGAPLDPALLSFFRGADVPVYEGYGLTETTAPCAFSPLGTPFHEGSVGIAFPDFSLRIAQDGEIQIYGTSVFKRYHKNDEATASSFTEDGWYATGDLGRLDGDGFLYITGRKKDLIITAGGKNVSPGPIEEIIQRSEVVSRAVVLGDKRPFISALVTLDEETLRPWLASKGLNKDMPVSQAAQNAAVRAEVQKFVDEANEGVSRAESVRKFIILPEDFTQENGLLTASMKVIRPKVISRYTKLLNTQMYTPRK</sequence>
<keyword evidence="3" id="KW-0276">Fatty acid metabolism</keyword>
<evidence type="ECO:0000256" key="2">
    <source>
        <dbReference type="ARBA" id="ARBA00022598"/>
    </source>
</evidence>
<reference evidence="8" key="2">
    <citation type="submission" date="2020-01" db="EMBL/GenBank/DDBJ databases">
        <authorList>
            <person name="Campanaro S."/>
        </authorList>
    </citation>
    <scope>NUCLEOTIDE SEQUENCE</scope>
    <source>
        <strain evidence="8">AS01afH2WH_6</strain>
    </source>
</reference>
<evidence type="ECO:0000256" key="3">
    <source>
        <dbReference type="ARBA" id="ARBA00022832"/>
    </source>
</evidence>
<keyword evidence="2 8" id="KW-0436">Ligase</keyword>
<proteinExistence type="inferred from homology"/>
<dbReference type="Pfam" id="PF00501">
    <property type="entry name" value="AMP-binding"/>
    <property type="match status" value="1"/>
</dbReference>
<dbReference type="Gene3D" id="3.40.50.12780">
    <property type="entry name" value="N-terminal domain of ligase-like"/>
    <property type="match status" value="1"/>
</dbReference>
<evidence type="ECO:0000256" key="4">
    <source>
        <dbReference type="ARBA" id="ARBA00023098"/>
    </source>
</evidence>
<evidence type="ECO:0000259" key="7">
    <source>
        <dbReference type="Pfam" id="PF00501"/>
    </source>
</evidence>
<name>A0A971IBK0_9BIFI</name>
<evidence type="ECO:0000256" key="5">
    <source>
        <dbReference type="ARBA" id="ARBA00032875"/>
    </source>
</evidence>
<dbReference type="SUPFAM" id="SSF56801">
    <property type="entry name" value="Acetyl-CoA synthetase-like"/>
    <property type="match status" value="1"/>
</dbReference>
<evidence type="ECO:0000256" key="1">
    <source>
        <dbReference type="ARBA" id="ARBA00006432"/>
    </source>
</evidence>
<dbReference type="GO" id="GO:0016020">
    <property type="term" value="C:membrane"/>
    <property type="evidence" value="ECO:0007669"/>
    <property type="project" value="TreeGrafter"/>
</dbReference>
<protein>
    <recommendedName>
        <fullName evidence="5">Acyl-CoA synthetase</fullName>
    </recommendedName>
</protein>
<dbReference type="Pfam" id="PF23562">
    <property type="entry name" value="AMP-binding_C_3"/>
    <property type="match status" value="1"/>
</dbReference>
<feature type="region of interest" description="Disordered" evidence="6">
    <location>
        <begin position="1"/>
        <end position="26"/>
    </location>
</feature>
<dbReference type="GO" id="GO:0004467">
    <property type="term" value="F:long-chain fatty acid-CoA ligase activity"/>
    <property type="evidence" value="ECO:0007669"/>
    <property type="project" value="TreeGrafter"/>
</dbReference>
<feature type="domain" description="AMP-dependent synthetase/ligase" evidence="7">
    <location>
        <begin position="80"/>
        <end position="480"/>
    </location>
</feature>
<evidence type="ECO:0000313" key="8">
    <source>
        <dbReference type="EMBL" id="NLT78741.1"/>
    </source>
</evidence>
<evidence type="ECO:0000256" key="6">
    <source>
        <dbReference type="SAM" id="MobiDB-lite"/>
    </source>
</evidence>
<dbReference type="InterPro" id="IPR042099">
    <property type="entry name" value="ANL_N_sf"/>
</dbReference>
<organism evidence="8 9">
    <name type="scientific">Bifidobacterium crudilactis</name>
    <dbReference type="NCBI Taxonomy" id="327277"/>
    <lineage>
        <taxon>Bacteria</taxon>
        <taxon>Bacillati</taxon>
        <taxon>Actinomycetota</taxon>
        <taxon>Actinomycetes</taxon>
        <taxon>Bifidobacteriales</taxon>
        <taxon>Bifidobacteriaceae</taxon>
        <taxon>Bifidobacterium</taxon>
    </lineage>
</organism>
<keyword evidence="4" id="KW-0443">Lipid metabolism</keyword>
<accession>A0A971IBK0</accession>
<comment type="caution">
    <text evidence="8">The sequence shown here is derived from an EMBL/GenBank/DDBJ whole genome shotgun (WGS) entry which is preliminary data.</text>
</comment>
<comment type="similarity">
    <text evidence="1">Belongs to the ATP-dependent AMP-binding enzyme family.</text>
</comment>
<gene>
    <name evidence="8" type="ORF">GXW98_00405</name>
</gene>
<evidence type="ECO:0000313" key="9">
    <source>
        <dbReference type="Proteomes" id="UP000767327"/>
    </source>
</evidence>
<dbReference type="InterPro" id="IPR000873">
    <property type="entry name" value="AMP-dep_synth/lig_dom"/>
</dbReference>
<dbReference type="EMBL" id="JAAXZR010000004">
    <property type="protein sequence ID" value="NLT78741.1"/>
    <property type="molecule type" value="Genomic_DNA"/>
</dbReference>
<dbReference type="PANTHER" id="PTHR43272">
    <property type="entry name" value="LONG-CHAIN-FATTY-ACID--COA LIGASE"/>
    <property type="match status" value="1"/>
</dbReference>
<dbReference type="CDD" id="cd05907">
    <property type="entry name" value="VL_LC_FACS_like"/>
    <property type="match status" value="1"/>
</dbReference>